<dbReference type="PANTHER" id="PTHR43391">
    <property type="entry name" value="RETINOL DEHYDROGENASE-RELATED"/>
    <property type="match status" value="1"/>
</dbReference>
<keyword evidence="3" id="KW-0560">Oxidoreductase</keyword>
<dbReference type="AlphaFoldDB" id="A0A433XEQ8"/>
<evidence type="ECO:0000256" key="3">
    <source>
        <dbReference type="ARBA" id="ARBA00023002"/>
    </source>
</evidence>
<comment type="caution">
    <text evidence="5">The sequence shown here is derived from an EMBL/GenBank/DDBJ whole genome shotgun (WGS) entry which is preliminary data.</text>
</comment>
<keyword evidence="2" id="KW-0521">NADP</keyword>
<evidence type="ECO:0000256" key="4">
    <source>
        <dbReference type="RuleBase" id="RU000363"/>
    </source>
</evidence>
<dbReference type="RefSeq" id="WP_127187530.1">
    <property type="nucleotide sequence ID" value="NZ_RZNJ01000002.1"/>
</dbReference>
<evidence type="ECO:0000256" key="2">
    <source>
        <dbReference type="ARBA" id="ARBA00022857"/>
    </source>
</evidence>
<evidence type="ECO:0000256" key="1">
    <source>
        <dbReference type="ARBA" id="ARBA00006484"/>
    </source>
</evidence>
<reference evidence="5 6" key="1">
    <citation type="journal article" date="2016" name="Int. J. Syst. Evol. Microbiol.">
        <title>Arsenicitalea aurantiaca gen. nov., sp. nov., a new member of the family Hyphomicrobiaceae, isolated from high-arsenic sediment.</title>
        <authorList>
            <person name="Mu Y."/>
            <person name="Zhou L."/>
            <person name="Zeng X.C."/>
            <person name="Liu L."/>
            <person name="Pan Y."/>
            <person name="Chen X."/>
            <person name="Wang J."/>
            <person name="Li S."/>
            <person name="Li W.J."/>
            <person name="Wang Y."/>
        </authorList>
    </citation>
    <scope>NUCLEOTIDE SEQUENCE [LARGE SCALE GENOMIC DNA]</scope>
    <source>
        <strain evidence="5 6">42-50</strain>
    </source>
</reference>
<sequence length="249" mass="27344">MARRRAWIIGGGSGVGAELAVMLAERDWTVVISGRREDRLAEVARRRAGIFTRQLDVTDRQAVEAAVKGLFEDGGIDLLIYGAAAWHPMDVGDYDFEKFNAVVDTNLLGVVRMVGPVAEAMKRQGGGQIAIIASLAGYLPLPRAAAYGSTKAALIHLTKVMKTELAPHNIQMRLINPGFFKSELTAKNDFPMPFLLETEEAARRIVDGLLESDRFEIAFPRRMALIVALSRLLPNSVFLSIARRMLPKG</sequence>
<dbReference type="PRINTS" id="PR00081">
    <property type="entry name" value="GDHRDH"/>
</dbReference>
<evidence type="ECO:0000313" key="5">
    <source>
        <dbReference type="EMBL" id="RUT32573.1"/>
    </source>
</evidence>
<accession>A0A433XEQ8</accession>
<dbReference type="SUPFAM" id="SSF51735">
    <property type="entry name" value="NAD(P)-binding Rossmann-fold domains"/>
    <property type="match status" value="1"/>
</dbReference>
<dbReference type="InterPro" id="IPR036291">
    <property type="entry name" value="NAD(P)-bd_dom_sf"/>
</dbReference>
<organism evidence="5 6">
    <name type="scientific">Arsenicitalea aurantiaca</name>
    <dbReference type="NCBI Taxonomy" id="1783274"/>
    <lineage>
        <taxon>Bacteria</taxon>
        <taxon>Pseudomonadati</taxon>
        <taxon>Pseudomonadota</taxon>
        <taxon>Alphaproteobacteria</taxon>
        <taxon>Hyphomicrobiales</taxon>
        <taxon>Devosiaceae</taxon>
        <taxon>Arsenicitalea</taxon>
    </lineage>
</organism>
<dbReference type="Proteomes" id="UP000281547">
    <property type="component" value="Unassembled WGS sequence"/>
</dbReference>
<gene>
    <name evidence="5" type="ORF">EMQ25_05305</name>
</gene>
<dbReference type="InterPro" id="IPR002347">
    <property type="entry name" value="SDR_fam"/>
</dbReference>
<dbReference type="PANTHER" id="PTHR43391:SF14">
    <property type="entry name" value="DEHYDROGENASE_REDUCTASE SDR FAMILY PROTEIN 7-LIKE"/>
    <property type="match status" value="1"/>
</dbReference>
<dbReference type="Pfam" id="PF00106">
    <property type="entry name" value="adh_short"/>
    <property type="match status" value="1"/>
</dbReference>
<dbReference type="GO" id="GO:0005829">
    <property type="term" value="C:cytosol"/>
    <property type="evidence" value="ECO:0007669"/>
    <property type="project" value="TreeGrafter"/>
</dbReference>
<dbReference type="GO" id="GO:0016491">
    <property type="term" value="F:oxidoreductase activity"/>
    <property type="evidence" value="ECO:0007669"/>
    <property type="project" value="UniProtKB-KW"/>
</dbReference>
<keyword evidence="6" id="KW-1185">Reference proteome</keyword>
<proteinExistence type="inferred from homology"/>
<comment type="similarity">
    <text evidence="1 4">Belongs to the short-chain dehydrogenases/reductases (SDR) family.</text>
</comment>
<evidence type="ECO:0000313" key="6">
    <source>
        <dbReference type="Proteomes" id="UP000281547"/>
    </source>
</evidence>
<protein>
    <submittedName>
        <fullName evidence="5">SDR family NAD(P)-dependent oxidoreductase</fullName>
    </submittedName>
</protein>
<dbReference type="PRINTS" id="PR00080">
    <property type="entry name" value="SDRFAMILY"/>
</dbReference>
<dbReference type="Gene3D" id="3.40.50.720">
    <property type="entry name" value="NAD(P)-binding Rossmann-like Domain"/>
    <property type="match status" value="1"/>
</dbReference>
<dbReference type="OrthoDB" id="335726at2"/>
<dbReference type="EMBL" id="RZNJ01000002">
    <property type="protein sequence ID" value="RUT32573.1"/>
    <property type="molecule type" value="Genomic_DNA"/>
</dbReference>
<name>A0A433XEQ8_9HYPH</name>